<organism evidence="2 3">
    <name type="scientific">Thermobrachium celere DSM 8682</name>
    <dbReference type="NCBI Taxonomy" id="941824"/>
    <lineage>
        <taxon>Bacteria</taxon>
        <taxon>Bacillati</taxon>
        <taxon>Bacillota</taxon>
        <taxon>Clostridia</taxon>
        <taxon>Eubacteriales</taxon>
        <taxon>Clostridiaceae</taxon>
        <taxon>Thermobrachium</taxon>
    </lineage>
</organism>
<dbReference type="Proteomes" id="UP000014923">
    <property type="component" value="Unassembled WGS sequence"/>
</dbReference>
<sequence>MLAAVMTTTFIDAEQYSDLILAIDTKFIIDNNEIAGNFFFIPKPGTFNFILKKLGLC</sequence>
<evidence type="ECO:0000313" key="2">
    <source>
        <dbReference type="EMBL" id="CDF58040.1"/>
    </source>
</evidence>
<gene>
    <name evidence="2" type="ORF">TCEL_01954</name>
</gene>
<evidence type="ECO:0000313" key="3">
    <source>
        <dbReference type="Proteomes" id="UP000014923"/>
    </source>
</evidence>
<dbReference type="HOGENOM" id="CLU_2995182_0_0_9"/>
<reference evidence="2" key="1">
    <citation type="submission" date="2013-03" db="EMBL/GenBank/DDBJ databases">
        <title>Draft genome sequence of the hydrogen-ethanol-producing anaerobic alkalithermophilic Caloramator celere.</title>
        <authorList>
            <person name="Ciranna A."/>
            <person name="Larjo A."/>
            <person name="Kivisto A."/>
            <person name="Santala V."/>
            <person name="Roos C."/>
            <person name="Karp M."/>
        </authorList>
    </citation>
    <scope>NUCLEOTIDE SEQUENCE [LARGE SCALE GENOMIC DNA]</scope>
    <source>
        <strain evidence="2">DSM 8682</strain>
    </source>
</reference>
<evidence type="ECO:0000256" key="1">
    <source>
        <dbReference type="ARBA" id="ARBA00022500"/>
    </source>
</evidence>
<keyword evidence="3" id="KW-1185">Reference proteome</keyword>
<keyword evidence="1" id="KW-0145">Chemotaxis</keyword>
<dbReference type="SUPFAM" id="SSF103039">
    <property type="entry name" value="CheC-like"/>
    <property type="match status" value="1"/>
</dbReference>
<dbReference type="EMBL" id="CAVN010000093">
    <property type="protein sequence ID" value="CDF58040.1"/>
    <property type="molecule type" value="Genomic_DNA"/>
</dbReference>
<accession>R7RS33</accession>
<proteinExistence type="predicted"/>
<name>R7RS33_9CLOT</name>
<dbReference type="GO" id="GO:0006935">
    <property type="term" value="P:chemotaxis"/>
    <property type="evidence" value="ECO:0007669"/>
    <property type="project" value="UniProtKB-KW"/>
</dbReference>
<protein>
    <submittedName>
        <fullName evidence="2">Uncharacterized protein</fullName>
    </submittedName>
</protein>
<comment type="caution">
    <text evidence="2">The sequence shown here is derived from an EMBL/GenBank/DDBJ whole genome shotgun (WGS) entry which is preliminary data.</text>
</comment>
<dbReference type="AlphaFoldDB" id="R7RS33"/>
<dbReference type="InterPro" id="IPR028976">
    <property type="entry name" value="CheC-like_sf"/>
</dbReference>
<dbReference type="Gene3D" id="3.40.1550.10">
    <property type="entry name" value="CheC-like"/>
    <property type="match status" value="1"/>
</dbReference>